<dbReference type="EnsemblProtists" id="EOD22714">
    <property type="protein sequence ID" value="EOD22714"/>
    <property type="gene ID" value="EMIHUDRAFT_349469"/>
</dbReference>
<dbReference type="PaxDb" id="2903-EOD22714"/>
<evidence type="ECO:0000313" key="2">
    <source>
        <dbReference type="EnsemblProtists" id="EOD22714"/>
    </source>
</evidence>
<feature type="region of interest" description="Disordered" evidence="1">
    <location>
        <begin position="1"/>
        <end position="46"/>
    </location>
</feature>
<dbReference type="HOGENOM" id="CLU_1369416_0_0_1"/>
<feature type="region of interest" description="Disordered" evidence="1">
    <location>
        <begin position="132"/>
        <end position="174"/>
    </location>
</feature>
<reference evidence="3" key="1">
    <citation type="journal article" date="2013" name="Nature">
        <title>Pan genome of the phytoplankton Emiliania underpins its global distribution.</title>
        <authorList>
            <person name="Read B.A."/>
            <person name="Kegel J."/>
            <person name="Klute M.J."/>
            <person name="Kuo A."/>
            <person name="Lefebvre S.C."/>
            <person name="Maumus F."/>
            <person name="Mayer C."/>
            <person name="Miller J."/>
            <person name="Monier A."/>
            <person name="Salamov A."/>
            <person name="Young J."/>
            <person name="Aguilar M."/>
            <person name="Claverie J.M."/>
            <person name="Frickenhaus S."/>
            <person name="Gonzalez K."/>
            <person name="Herman E.K."/>
            <person name="Lin Y.C."/>
            <person name="Napier J."/>
            <person name="Ogata H."/>
            <person name="Sarno A.F."/>
            <person name="Shmutz J."/>
            <person name="Schroeder D."/>
            <person name="de Vargas C."/>
            <person name="Verret F."/>
            <person name="von Dassow P."/>
            <person name="Valentin K."/>
            <person name="Van de Peer Y."/>
            <person name="Wheeler G."/>
            <person name="Dacks J.B."/>
            <person name="Delwiche C.F."/>
            <person name="Dyhrman S.T."/>
            <person name="Glockner G."/>
            <person name="John U."/>
            <person name="Richards T."/>
            <person name="Worden A.Z."/>
            <person name="Zhang X."/>
            <person name="Grigoriev I.V."/>
            <person name="Allen A.E."/>
            <person name="Bidle K."/>
            <person name="Borodovsky M."/>
            <person name="Bowler C."/>
            <person name="Brownlee C."/>
            <person name="Cock J.M."/>
            <person name="Elias M."/>
            <person name="Gladyshev V.N."/>
            <person name="Groth M."/>
            <person name="Guda C."/>
            <person name="Hadaegh A."/>
            <person name="Iglesias-Rodriguez M.D."/>
            <person name="Jenkins J."/>
            <person name="Jones B.M."/>
            <person name="Lawson T."/>
            <person name="Leese F."/>
            <person name="Lindquist E."/>
            <person name="Lobanov A."/>
            <person name="Lomsadze A."/>
            <person name="Malik S.B."/>
            <person name="Marsh M.E."/>
            <person name="Mackinder L."/>
            <person name="Mock T."/>
            <person name="Mueller-Roeber B."/>
            <person name="Pagarete A."/>
            <person name="Parker M."/>
            <person name="Probert I."/>
            <person name="Quesneville H."/>
            <person name="Raines C."/>
            <person name="Rensing S.A."/>
            <person name="Riano-Pachon D.M."/>
            <person name="Richier S."/>
            <person name="Rokitta S."/>
            <person name="Shiraiwa Y."/>
            <person name="Soanes D.M."/>
            <person name="van der Giezen M."/>
            <person name="Wahlund T.M."/>
            <person name="Williams B."/>
            <person name="Wilson W."/>
            <person name="Wolfe G."/>
            <person name="Wurch L.L."/>
        </authorList>
    </citation>
    <scope>NUCLEOTIDE SEQUENCE</scope>
</reference>
<evidence type="ECO:0000256" key="1">
    <source>
        <dbReference type="SAM" id="MobiDB-lite"/>
    </source>
</evidence>
<feature type="region of interest" description="Disordered" evidence="1">
    <location>
        <begin position="88"/>
        <end position="117"/>
    </location>
</feature>
<proteinExistence type="predicted"/>
<reference evidence="2" key="2">
    <citation type="submission" date="2024-10" db="UniProtKB">
        <authorList>
            <consortium name="EnsemblProtists"/>
        </authorList>
    </citation>
    <scope>IDENTIFICATION</scope>
</reference>
<evidence type="ECO:0000313" key="3">
    <source>
        <dbReference type="Proteomes" id="UP000013827"/>
    </source>
</evidence>
<feature type="compositionally biased region" description="Low complexity" evidence="1">
    <location>
        <begin position="1"/>
        <end position="17"/>
    </location>
</feature>
<accession>A0A0D3JGS9</accession>
<organism evidence="2 3">
    <name type="scientific">Emiliania huxleyi (strain CCMP1516)</name>
    <dbReference type="NCBI Taxonomy" id="280463"/>
    <lineage>
        <taxon>Eukaryota</taxon>
        <taxon>Haptista</taxon>
        <taxon>Haptophyta</taxon>
        <taxon>Prymnesiophyceae</taxon>
        <taxon>Isochrysidales</taxon>
        <taxon>Noelaerhabdaceae</taxon>
        <taxon>Emiliania</taxon>
    </lineage>
</organism>
<dbReference type="AlphaFoldDB" id="A0A0D3JGS9"/>
<dbReference type="RefSeq" id="XP_005775143.1">
    <property type="nucleotide sequence ID" value="XM_005775086.1"/>
</dbReference>
<name>A0A0D3JGS9_EMIH1</name>
<sequence length="200" mass="22198">MAAAVAAAAEAGEATTETPRKLADKRRPKKENAREKQRREMEEDALLQDRIREVEEEKLRQRIEDAAAAKEKDQLAEAKEKARLAANTTKLTKVAASPPPQPGPRQPVMAEPCFTHAPPGLVRQSEVFEEALQETPMAPREPFPHGFQPGFLLPRRREPVDDESPGPRLGPHSFFTSARLRLKARSPSSPSSLAFGTYDM</sequence>
<dbReference type="GeneID" id="17268769"/>
<dbReference type="KEGG" id="ehx:EMIHUDRAFT_349469"/>
<feature type="compositionally biased region" description="Basic and acidic residues" evidence="1">
    <location>
        <begin position="30"/>
        <end position="46"/>
    </location>
</feature>
<protein>
    <submittedName>
        <fullName evidence="2">Uncharacterized protein</fullName>
    </submittedName>
</protein>
<dbReference type="Proteomes" id="UP000013827">
    <property type="component" value="Unassembled WGS sequence"/>
</dbReference>
<keyword evidence="3" id="KW-1185">Reference proteome</keyword>